<sequence>MDTFLALPDELMVKVFTFLQPSELDDIFKLPELWLTPPTHGNRHYQHLAIYGKYHGSKVMVGSGHQSGNLGLILDRLQLDYLIGNDIFITPSEINVVIQHDNWTCQTPLVEYSHYFSALTTDYNLFFRLNPDQMVDLFSCQSFNNLTIALDSIKQLTIEHRRLLNKDIYDRGGVYETSNVSPGASLEPSGGSRGTISKLPVQSLKLSLYNPQTLISHISNMSTSSSCLICSNLNHLDLSYNNIDNSILRVIGSFPPSLEHLNLSNNEITSVSFPIPPQLKSLNLANNHVVDISPVVSGSGSLYSLNLACNGLTSTMGVSQFSALRHLNLSRNRINSLFSMDGAGLADLHQLRYLNLTGNYMPEFYLEAEEGALPPRLEEIDISFCRAEGGCHALHESCNVIES</sequence>
<protein>
    <recommendedName>
        <fullName evidence="8">F-box domain-containing protein</fullName>
    </recommendedName>
</protein>
<dbReference type="PROSITE" id="PS51450">
    <property type="entry name" value="LRR"/>
    <property type="match status" value="2"/>
</dbReference>
<evidence type="ECO:0000313" key="6">
    <source>
        <dbReference type="EMBL" id="CAK7898043.1"/>
    </source>
</evidence>
<name>A0ABP0E8N8_9ASCO</name>
<dbReference type="InterPro" id="IPR001611">
    <property type="entry name" value="Leu-rich_rpt"/>
</dbReference>
<dbReference type="InterPro" id="IPR032675">
    <property type="entry name" value="LRR_dom_sf"/>
</dbReference>
<dbReference type="PANTHER" id="PTHR45973">
    <property type="entry name" value="PROTEIN PHOSPHATASE 1 REGULATORY SUBUNIT SDS22-RELATED"/>
    <property type="match status" value="1"/>
</dbReference>
<evidence type="ECO:0000256" key="3">
    <source>
        <dbReference type="ARBA" id="ARBA00022737"/>
    </source>
</evidence>
<organism evidence="6 7">
    <name type="scientific">[Candida] anglica</name>
    <dbReference type="NCBI Taxonomy" id="148631"/>
    <lineage>
        <taxon>Eukaryota</taxon>
        <taxon>Fungi</taxon>
        <taxon>Dikarya</taxon>
        <taxon>Ascomycota</taxon>
        <taxon>Saccharomycotina</taxon>
        <taxon>Pichiomycetes</taxon>
        <taxon>Debaryomycetaceae</taxon>
        <taxon>Kurtzmaniella</taxon>
    </lineage>
</organism>
<accession>A0ABP0E8N8</accession>
<keyword evidence="2" id="KW-0433">Leucine-rich repeat</keyword>
<dbReference type="PANTHER" id="PTHR45973:SF9">
    <property type="entry name" value="LEUCINE-RICH REPEAT-CONTAINING PROTEIN 46"/>
    <property type="match status" value="1"/>
</dbReference>
<dbReference type="EMBL" id="OZ004254">
    <property type="protein sequence ID" value="CAK7898043.1"/>
    <property type="molecule type" value="Genomic_DNA"/>
</dbReference>
<dbReference type="Proteomes" id="UP001497600">
    <property type="component" value="Chromosome B"/>
</dbReference>
<evidence type="ECO:0008006" key="8">
    <source>
        <dbReference type="Google" id="ProtNLM"/>
    </source>
</evidence>
<gene>
    <name evidence="6" type="ORF">CAAN4_B12662</name>
</gene>
<evidence type="ECO:0000313" key="7">
    <source>
        <dbReference type="Proteomes" id="UP001497600"/>
    </source>
</evidence>
<dbReference type="Pfam" id="PF13516">
    <property type="entry name" value="LRR_6"/>
    <property type="match status" value="2"/>
</dbReference>
<dbReference type="InterPro" id="IPR050576">
    <property type="entry name" value="Cilia_flagella_integrity"/>
</dbReference>
<keyword evidence="4" id="KW-0969">Cilium</keyword>
<evidence type="ECO:0000256" key="5">
    <source>
        <dbReference type="ARBA" id="ARBA00023273"/>
    </source>
</evidence>
<keyword evidence="5" id="KW-0966">Cell projection</keyword>
<keyword evidence="7" id="KW-1185">Reference proteome</keyword>
<evidence type="ECO:0000256" key="4">
    <source>
        <dbReference type="ARBA" id="ARBA00023069"/>
    </source>
</evidence>
<reference evidence="6 7" key="1">
    <citation type="submission" date="2024-01" db="EMBL/GenBank/DDBJ databases">
        <authorList>
            <consortium name="Genoscope - CEA"/>
            <person name="William W."/>
        </authorList>
    </citation>
    <scope>NUCLEOTIDE SEQUENCE [LARGE SCALE GENOMIC DNA]</scope>
    <source>
        <strain evidence="6 7">29B2s-10</strain>
    </source>
</reference>
<dbReference type="Pfam" id="PF13855">
    <property type="entry name" value="LRR_8"/>
    <property type="match status" value="1"/>
</dbReference>
<dbReference type="Gene3D" id="3.80.10.10">
    <property type="entry name" value="Ribonuclease Inhibitor"/>
    <property type="match status" value="1"/>
</dbReference>
<evidence type="ECO:0000256" key="2">
    <source>
        <dbReference type="ARBA" id="ARBA00022614"/>
    </source>
</evidence>
<proteinExistence type="predicted"/>
<dbReference type="SUPFAM" id="SSF52058">
    <property type="entry name" value="L domain-like"/>
    <property type="match status" value="1"/>
</dbReference>
<keyword evidence="3" id="KW-0677">Repeat</keyword>
<comment type="subcellular location">
    <subcellularLocation>
        <location evidence="1">Cell projection</location>
        <location evidence="1">Cilium</location>
    </subcellularLocation>
</comment>
<evidence type="ECO:0000256" key="1">
    <source>
        <dbReference type="ARBA" id="ARBA00004138"/>
    </source>
</evidence>